<dbReference type="InterPro" id="IPR001683">
    <property type="entry name" value="PX_dom"/>
</dbReference>
<dbReference type="SMART" id="SM00239">
    <property type="entry name" value="C2"/>
    <property type="match status" value="1"/>
</dbReference>
<dbReference type="GO" id="GO:0005942">
    <property type="term" value="C:phosphatidylinositol 3-kinase complex"/>
    <property type="evidence" value="ECO:0007669"/>
    <property type="project" value="TreeGrafter"/>
</dbReference>
<dbReference type="PROSITE" id="PS51547">
    <property type="entry name" value="C2_PI3K"/>
    <property type="match status" value="1"/>
</dbReference>
<feature type="compositionally biased region" description="Basic and acidic residues" evidence="9">
    <location>
        <begin position="506"/>
        <end position="518"/>
    </location>
</feature>
<dbReference type="CDD" id="cd06883">
    <property type="entry name" value="PX_PI3K_C2"/>
    <property type="match status" value="1"/>
</dbReference>
<dbReference type="FunFam" id="1.10.1070.11:FF:000001">
    <property type="entry name" value="Phosphatidylinositol 4,5-bisphosphate 3-kinase catalytic subunit"/>
    <property type="match status" value="1"/>
</dbReference>
<dbReference type="SUPFAM" id="SSF56112">
    <property type="entry name" value="Protein kinase-like (PK-like)"/>
    <property type="match status" value="1"/>
</dbReference>
<dbReference type="Proteomes" id="UP000749559">
    <property type="component" value="Unassembled WGS sequence"/>
</dbReference>
<comment type="catalytic activity">
    <reaction evidence="6">
        <text>a 1,2-diacyl-sn-glycero-3-phospho-(1D-myo-inositol) + ATP = a 1,2-diacyl-sn-glycero-3-phospho-(1D-myo-inositol-3-phosphate) + ADP + H(+)</text>
        <dbReference type="Rhea" id="RHEA:12709"/>
        <dbReference type="ChEBI" id="CHEBI:15378"/>
        <dbReference type="ChEBI" id="CHEBI:30616"/>
        <dbReference type="ChEBI" id="CHEBI:57880"/>
        <dbReference type="ChEBI" id="CHEBI:58088"/>
        <dbReference type="ChEBI" id="CHEBI:456216"/>
        <dbReference type="EC" id="2.7.1.137"/>
    </reaction>
    <physiologicalReaction direction="left-to-right" evidence="6">
        <dbReference type="Rhea" id="RHEA:12710"/>
    </physiologicalReaction>
</comment>
<dbReference type="SMART" id="SM00145">
    <property type="entry name" value="PI3Ka"/>
    <property type="match status" value="1"/>
</dbReference>
<dbReference type="Pfam" id="PF00613">
    <property type="entry name" value="PI3Ka"/>
    <property type="match status" value="1"/>
</dbReference>
<dbReference type="Pfam" id="PF00454">
    <property type="entry name" value="PI3_PI4_kinase"/>
    <property type="match status" value="1"/>
</dbReference>
<keyword evidence="5" id="KW-0443">Lipid metabolism</keyword>
<comment type="caution">
    <text evidence="10">The sequence shown here is derived from an EMBL/GenBank/DDBJ whole genome shotgun (WGS) entry which is preliminary data.</text>
</comment>
<dbReference type="GO" id="GO:0048015">
    <property type="term" value="P:phosphatidylinositol-mediated signaling"/>
    <property type="evidence" value="ECO:0007669"/>
    <property type="project" value="TreeGrafter"/>
</dbReference>
<dbReference type="SUPFAM" id="SSF54236">
    <property type="entry name" value="Ubiquitin-like"/>
    <property type="match status" value="1"/>
</dbReference>
<dbReference type="SUPFAM" id="SSF49562">
    <property type="entry name" value="C2 domain (Calcium/lipid-binding domain, CaLB)"/>
    <property type="match status" value="2"/>
</dbReference>
<gene>
    <name evidence="10" type="ORF">OFUS_LOCUS12077</name>
</gene>
<dbReference type="InterPro" id="IPR035892">
    <property type="entry name" value="C2_domain_sf"/>
</dbReference>
<dbReference type="PROSITE" id="PS00915">
    <property type="entry name" value="PI3_4_KINASE_1"/>
    <property type="match status" value="1"/>
</dbReference>
<dbReference type="GO" id="GO:0005524">
    <property type="term" value="F:ATP binding"/>
    <property type="evidence" value="ECO:0007669"/>
    <property type="project" value="UniProtKB-KW"/>
</dbReference>
<evidence type="ECO:0000256" key="1">
    <source>
        <dbReference type="ARBA" id="ARBA00022679"/>
    </source>
</evidence>
<evidence type="ECO:0000313" key="11">
    <source>
        <dbReference type="Proteomes" id="UP000749559"/>
    </source>
</evidence>
<dbReference type="Pfam" id="PF00792">
    <property type="entry name" value="PI3K_C2"/>
    <property type="match status" value="1"/>
</dbReference>
<protein>
    <submittedName>
        <fullName evidence="10">Uncharacterized protein</fullName>
    </submittedName>
</protein>
<dbReference type="GO" id="GO:0035091">
    <property type="term" value="F:phosphatidylinositol binding"/>
    <property type="evidence" value="ECO:0007669"/>
    <property type="project" value="InterPro"/>
</dbReference>
<evidence type="ECO:0000256" key="4">
    <source>
        <dbReference type="ARBA" id="ARBA00022840"/>
    </source>
</evidence>
<evidence type="ECO:0000256" key="9">
    <source>
        <dbReference type="SAM" id="MobiDB-lite"/>
    </source>
</evidence>
<dbReference type="PROSITE" id="PS50004">
    <property type="entry name" value="C2"/>
    <property type="match status" value="1"/>
</dbReference>
<dbReference type="InterPro" id="IPR001263">
    <property type="entry name" value="PI3K_accessory_dom"/>
</dbReference>
<dbReference type="Gene3D" id="3.10.20.770">
    <property type="match status" value="1"/>
</dbReference>
<dbReference type="InterPro" id="IPR000403">
    <property type="entry name" value="PI3/4_kinase_cat_dom"/>
</dbReference>
<feature type="region of interest" description="Disordered" evidence="9">
    <location>
        <begin position="459"/>
        <end position="518"/>
    </location>
</feature>
<dbReference type="SMART" id="SM00142">
    <property type="entry name" value="PI3K_C2"/>
    <property type="match status" value="1"/>
</dbReference>
<evidence type="ECO:0000256" key="3">
    <source>
        <dbReference type="ARBA" id="ARBA00022777"/>
    </source>
</evidence>
<dbReference type="InterPro" id="IPR000341">
    <property type="entry name" value="PI3K_Ras-bd_dom"/>
</dbReference>
<dbReference type="GO" id="GO:0005737">
    <property type="term" value="C:cytoplasm"/>
    <property type="evidence" value="ECO:0007669"/>
    <property type="project" value="TreeGrafter"/>
</dbReference>
<dbReference type="InterPro" id="IPR029071">
    <property type="entry name" value="Ubiquitin-like_domsf"/>
</dbReference>
<keyword evidence="4" id="KW-0067">ATP-binding</keyword>
<accession>A0A8J1U3A0</accession>
<dbReference type="PROSITE" id="PS50195">
    <property type="entry name" value="PX"/>
    <property type="match status" value="1"/>
</dbReference>
<dbReference type="CDD" id="cd04012">
    <property type="entry name" value="C2A_PI3K_class_II"/>
    <property type="match status" value="1"/>
</dbReference>
<keyword evidence="1" id="KW-0808">Transferase</keyword>
<proteinExistence type="inferred from homology"/>
<dbReference type="InterPro" id="IPR011009">
    <property type="entry name" value="Kinase-like_dom_sf"/>
</dbReference>
<dbReference type="CDD" id="cd08381">
    <property type="entry name" value="C2B_PI3K_class_II"/>
    <property type="match status" value="1"/>
</dbReference>
<dbReference type="Gene3D" id="1.25.40.70">
    <property type="entry name" value="Phosphatidylinositol 3-kinase, accessory domain (PIK)"/>
    <property type="match status" value="1"/>
</dbReference>
<dbReference type="SMART" id="SM00146">
    <property type="entry name" value="PI3Kc"/>
    <property type="match status" value="1"/>
</dbReference>
<dbReference type="Gene3D" id="3.30.1010.10">
    <property type="entry name" value="Phosphatidylinositol 3-kinase Catalytic Subunit, Chain A, domain 4"/>
    <property type="match status" value="1"/>
</dbReference>
<dbReference type="CDD" id="cd05166">
    <property type="entry name" value="PI3Kc_II"/>
    <property type="match status" value="1"/>
</dbReference>
<dbReference type="InterPro" id="IPR036940">
    <property type="entry name" value="PI3/4_kinase_cat_sf"/>
</dbReference>
<evidence type="ECO:0000256" key="7">
    <source>
        <dbReference type="ARBA" id="ARBA00029297"/>
    </source>
</evidence>
<keyword evidence="2" id="KW-0547">Nucleotide-binding</keyword>
<dbReference type="GO" id="GO:0016303">
    <property type="term" value="F:1-phosphatidylinositol-3-kinase activity"/>
    <property type="evidence" value="ECO:0007669"/>
    <property type="project" value="UniProtKB-EC"/>
</dbReference>
<dbReference type="EMBL" id="CAIIXF020000006">
    <property type="protein sequence ID" value="CAH1786121.1"/>
    <property type="molecule type" value="Genomic_DNA"/>
</dbReference>
<evidence type="ECO:0000313" key="10">
    <source>
        <dbReference type="EMBL" id="CAH1786121.1"/>
    </source>
</evidence>
<dbReference type="InterPro" id="IPR000008">
    <property type="entry name" value="C2_dom"/>
</dbReference>
<dbReference type="GO" id="GO:0043491">
    <property type="term" value="P:phosphatidylinositol 3-kinase/protein kinase B signal transduction"/>
    <property type="evidence" value="ECO:0007669"/>
    <property type="project" value="TreeGrafter"/>
</dbReference>
<dbReference type="Gene3D" id="3.30.1520.10">
    <property type="entry name" value="Phox-like domain"/>
    <property type="match status" value="1"/>
</dbReference>
<dbReference type="InterPro" id="IPR036871">
    <property type="entry name" value="PX_dom_sf"/>
</dbReference>
<dbReference type="InterPro" id="IPR018936">
    <property type="entry name" value="PI3/4_kinase_CS"/>
</dbReference>
<dbReference type="InterPro" id="IPR015433">
    <property type="entry name" value="PI3/4_kinase"/>
</dbReference>
<keyword evidence="3" id="KW-0418">Kinase</keyword>
<feature type="compositionally biased region" description="Polar residues" evidence="9">
    <location>
        <begin position="472"/>
        <end position="482"/>
    </location>
</feature>
<comment type="catalytic activity">
    <reaction evidence="7">
        <text>a 1,2-diacyl-sn-glycero-3-phospho-(1D-myo-inositol 4-phosphate) + ATP = a 1,2-diacyl-sn-glycero-3-phospho-(1D-myo-inositol-3,4-bisphosphate) + ADP + H(+)</text>
        <dbReference type="Rhea" id="RHEA:18373"/>
        <dbReference type="ChEBI" id="CHEBI:15378"/>
        <dbReference type="ChEBI" id="CHEBI:30616"/>
        <dbReference type="ChEBI" id="CHEBI:57658"/>
        <dbReference type="ChEBI" id="CHEBI:58178"/>
        <dbReference type="ChEBI" id="CHEBI:456216"/>
        <dbReference type="EC" id="2.7.1.154"/>
    </reaction>
    <physiologicalReaction direction="left-to-right" evidence="7">
        <dbReference type="Rhea" id="RHEA:18374"/>
    </physiologicalReaction>
</comment>
<evidence type="ECO:0000256" key="6">
    <source>
        <dbReference type="ARBA" id="ARBA00023985"/>
    </source>
</evidence>
<evidence type="ECO:0000256" key="8">
    <source>
        <dbReference type="PROSITE-ProRule" id="PRU00880"/>
    </source>
</evidence>
<dbReference type="InterPro" id="IPR002420">
    <property type="entry name" value="PI3K-type_C2_dom"/>
</dbReference>
<dbReference type="SUPFAM" id="SSF48371">
    <property type="entry name" value="ARM repeat"/>
    <property type="match status" value="1"/>
</dbReference>
<dbReference type="OrthoDB" id="67688at2759"/>
<dbReference type="FunFam" id="3.30.1520.10:FF:000006">
    <property type="entry name" value="Phosphatidylinositol 4-phosphate 3-kinase C2 domain-containing subunit alpha"/>
    <property type="match status" value="1"/>
</dbReference>
<organism evidence="10 11">
    <name type="scientific">Owenia fusiformis</name>
    <name type="common">Polychaete worm</name>
    <dbReference type="NCBI Taxonomy" id="6347"/>
    <lineage>
        <taxon>Eukaryota</taxon>
        <taxon>Metazoa</taxon>
        <taxon>Spiralia</taxon>
        <taxon>Lophotrochozoa</taxon>
        <taxon>Annelida</taxon>
        <taxon>Polychaeta</taxon>
        <taxon>Sedentaria</taxon>
        <taxon>Canalipalpata</taxon>
        <taxon>Sabellida</taxon>
        <taxon>Oweniida</taxon>
        <taxon>Oweniidae</taxon>
        <taxon>Owenia</taxon>
    </lineage>
</organism>
<dbReference type="GO" id="GO:0035005">
    <property type="term" value="F:1-phosphatidylinositol-4-phosphate 3-kinase activity"/>
    <property type="evidence" value="ECO:0007669"/>
    <property type="project" value="UniProtKB-EC"/>
</dbReference>
<dbReference type="PROSITE" id="PS51546">
    <property type="entry name" value="PI3K_RBD"/>
    <property type="match status" value="1"/>
</dbReference>
<dbReference type="Gene3D" id="2.60.40.150">
    <property type="entry name" value="C2 domain"/>
    <property type="match status" value="2"/>
</dbReference>
<dbReference type="FunFam" id="3.30.1010.10:FF:000001">
    <property type="entry name" value="Phosphatidylinositol 4-phosphate 3-kinase C2 domain-containing subunit beta"/>
    <property type="match status" value="1"/>
</dbReference>
<dbReference type="Gene3D" id="1.10.1070.11">
    <property type="entry name" value="Phosphatidylinositol 3-/4-kinase, catalytic domain"/>
    <property type="match status" value="1"/>
</dbReference>
<dbReference type="PANTHER" id="PTHR10048:SF14">
    <property type="entry name" value="LD28067P"/>
    <property type="match status" value="1"/>
</dbReference>
<evidence type="ECO:0000256" key="2">
    <source>
        <dbReference type="ARBA" id="ARBA00022741"/>
    </source>
</evidence>
<dbReference type="SMART" id="SM00312">
    <property type="entry name" value="PX"/>
    <property type="match status" value="1"/>
</dbReference>
<dbReference type="SUPFAM" id="SSF64268">
    <property type="entry name" value="PX domain"/>
    <property type="match status" value="1"/>
</dbReference>
<dbReference type="GO" id="GO:0016477">
    <property type="term" value="P:cell migration"/>
    <property type="evidence" value="ECO:0007669"/>
    <property type="project" value="TreeGrafter"/>
</dbReference>
<evidence type="ECO:0000256" key="5">
    <source>
        <dbReference type="ARBA" id="ARBA00023098"/>
    </source>
</evidence>
<dbReference type="PANTHER" id="PTHR10048">
    <property type="entry name" value="PHOSPHATIDYLINOSITOL KINASE"/>
    <property type="match status" value="1"/>
</dbReference>
<dbReference type="SMART" id="SM00144">
    <property type="entry name" value="PI3K_rbd"/>
    <property type="match status" value="1"/>
</dbReference>
<dbReference type="PROSITE" id="PS00916">
    <property type="entry name" value="PI3_4_KINASE_2"/>
    <property type="match status" value="1"/>
</dbReference>
<dbReference type="Pfam" id="PF00794">
    <property type="entry name" value="PI3K_rbd"/>
    <property type="match status" value="1"/>
</dbReference>
<dbReference type="InterPro" id="IPR016024">
    <property type="entry name" value="ARM-type_fold"/>
</dbReference>
<name>A0A8J1U3A0_OWEFU</name>
<dbReference type="PROSITE" id="PS51545">
    <property type="entry name" value="PIK_HELICAL"/>
    <property type="match status" value="1"/>
</dbReference>
<dbReference type="Pfam" id="PF00787">
    <property type="entry name" value="PX"/>
    <property type="match status" value="1"/>
</dbReference>
<comment type="similarity">
    <text evidence="8">Belongs to the PI3/PI4-kinase family.</text>
</comment>
<feature type="region of interest" description="Disordered" evidence="9">
    <location>
        <begin position="294"/>
        <end position="325"/>
    </location>
</feature>
<keyword evidence="11" id="KW-1185">Reference proteome</keyword>
<reference evidence="10" key="1">
    <citation type="submission" date="2022-03" db="EMBL/GenBank/DDBJ databases">
        <authorList>
            <person name="Martin C."/>
        </authorList>
    </citation>
    <scope>NUCLEOTIDE SEQUENCE</scope>
</reference>
<dbReference type="InterPro" id="IPR042236">
    <property type="entry name" value="PI3K_accessory_sf"/>
</dbReference>
<dbReference type="GO" id="GO:0005886">
    <property type="term" value="C:plasma membrane"/>
    <property type="evidence" value="ECO:0007669"/>
    <property type="project" value="TreeGrafter"/>
</dbReference>
<dbReference type="PROSITE" id="PS50290">
    <property type="entry name" value="PI3_4_KINASE_3"/>
    <property type="match status" value="1"/>
</dbReference>
<dbReference type="Pfam" id="PF00168">
    <property type="entry name" value="C2"/>
    <property type="match status" value="1"/>
</dbReference>
<sequence>MALDQRAIPPLHPHITPEMEQEMRDIELAKKLSLETAEEDRLRRLERQWNSGRLGIPESNMARAGSVPDFMCHFSDSGLSRAASASPSPTTATSQVNTLAAPKLPPPRAIPRPRSSNNLRGIVGQGPVVATKSALAPTNISAASANKLNNDAVKNATIEQDKGGRERTNSADMILEDIPPSSSLPDKPLISFSPTEKMKNFDFDLSSLDPLNVEGASALSAFLKDDVDSRIKQHSTPNSPTRSHRVSTGMHAGTVAIANQHMGRGNQFNFPTRGAHIGSGRGVGAQQRVISDPTGMYALPPRLPQRSKTYTPCLTDVPPPPPARPPVDLSRLSVLYNPQQGQPGDPEPSPTEASIQFSNKSVEEGNLLDVYYEDHDYMSLESFDPLFDDNDTNFEAVSDHSTFLHNILLNNKPPETYMKVRTKSTRAESQKVPTTTTKSHSADVDILDPFSVSELSALRASQKQKEVEPKTKVSTVKTNLKSEPNKFGQDNAEQPVRPPRPRKVSKSKDDSGDRLRHTTDIDESTQAFCAMVARISNRYSPSDLQTNHGIIISPRLTNMPCDPIQVKVIISAKFAPEPVKFTCDVHSAVEHVISNVLYTLCDDLGQLTTDDFILKVHGRSEYLLNEFILWEYEYIQNCMKMDIDIKLELLEIKKMKRPLLRTPQDSRQPMYLPKLRPKEGQAVTKATMTILLDTFYKEVEKLRDKCIKAEKVQTSAVIQSIKAICSILAAIETNDITKAIKRLVSLTGDTSKDQVTQDVVDGDSKFSMVDSRSRSASDIVEDILDCLENLTRAVEQLLSMFCATFLTDFNLNESNKHHKEDQSCANMTDSIIVQIGSAHRLPIQWKNVYENYKVICGLYYGGKLICQEKVSKTTHILRGGFQEKISWDEWVEFDGLCVGTIPRETRLCMTLYGIRTVPTDSKQHTAGHQMNDALGWATVQLFNYRGHLTQGPQLLGLWPDGQAKPTGTCQSFVDNSDSVLLQVSLPDFEHVVYFPAVEVGEINDPQPFANLHPDSKEQLQEILERDCISLCNAYEKEVLWEKRHYLYGHPEALARVLAACTSWEWASLADTYTMVQQWSPLTPIQAMTLLLPSYADIQIRTAAVEWIKDIESDELVDVLPQLVQALKYESYHDSALSRFLLDRSASNIRVAHQLYWLLKEAAENVMSRKRYQLMFGALMSIVGKSLRKEFEKQEELVKKLAIIAETVKMAKDKDDALNRELEMIYEMLYEETARLPLSPSLEISGIDRKSCSYFASNATPLKLVFKNVDPKAVSIYTMFKVGDDLRQDLLTLQLIRIMDKLWLKEGLDLKMITFGVLPTGNKRGLIELITESETLRKIQVSHDGVTGSFRNRPVGVWLQKHNPTELEYKKAVSHFTRSCAGYCVATYILGICDRHNDNIMLKESGHMFHIDFGKFLGDAQKFGNISRDRVPFVFTADMAYVINGGDKPSSMFQNFVDLCCNAFNIIRKNGNLFMTLLEMMADSGIPGVNHNAVEYVQKNLMPQSSDAEATAAFTRMIESSLNSVSTKFNFFIHNLAQWKFKGHQEGALLSFIPKTYSMQTDGLITDIKVHNFQKRYNPEKYYIYIIKIFREGQRVPSHIFRRYSEFYEFHSKLVMTFPLATIPPLPGKILLGRTHIKTVAEKRKMELENFMRELLLLAPEISQHDLIYTFFHPMLRDETEVDKMDKQKVREPTSPRELNRSIQGEVKLSLLYKSDSLYIMVMHAKDIANGCGEPPDPYIKTYLLPDRGKFTKKKTRIVERTFHPTFNEMLIYRMPYDQITTRTLQVTIWNYDRLKENEFMGAVYIKLSEVNLLKEEAKWYTVGNLQLIA</sequence>